<reference evidence="1" key="1">
    <citation type="submission" date="2021-01" db="EMBL/GenBank/DDBJ databases">
        <authorList>
            <person name="Kaushik A."/>
        </authorList>
    </citation>
    <scope>NUCLEOTIDE SEQUENCE</scope>
    <source>
        <strain evidence="1">AG5</strain>
    </source>
</reference>
<sequence length="102" mass="10859">MSSTCVCRLTTHVTHGLHFSLPFPTPGSPATSYLVGISVLSIPGPVATPSCAKKYFGTGARSPGGIVYTWFQQPRDSVMGSYKIVSQPYCVQHGGAYSIYLS</sequence>
<proteinExistence type="predicted"/>
<dbReference type="Proteomes" id="UP000663827">
    <property type="component" value="Unassembled WGS sequence"/>
</dbReference>
<protein>
    <submittedName>
        <fullName evidence="1">Uncharacterized protein</fullName>
    </submittedName>
</protein>
<gene>
    <name evidence="1" type="ORF">RDB_LOCUS108292</name>
</gene>
<evidence type="ECO:0000313" key="2">
    <source>
        <dbReference type="Proteomes" id="UP000663827"/>
    </source>
</evidence>
<dbReference type="EMBL" id="CAJNJQ010002336">
    <property type="protein sequence ID" value="CAE7172762.1"/>
    <property type="molecule type" value="Genomic_DNA"/>
</dbReference>
<dbReference type="AlphaFoldDB" id="A0A8H3E4H9"/>
<name>A0A8H3E4H9_9AGAM</name>
<organism evidence="1 2">
    <name type="scientific">Rhizoctonia solani</name>
    <dbReference type="NCBI Taxonomy" id="456999"/>
    <lineage>
        <taxon>Eukaryota</taxon>
        <taxon>Fungi</taxon>
        <taxon>Dikarya</taxon>
        <taxon>Basidiomycota</taxon>
        <taxon>Agaricomycotina</taxon>
        <taxon>Agaricomycetes</taxon>
        <taxon>Cantharellales</taxon>
        <taxon>Ceratobasidiaceae</taxon>
        <taxon>Rhizoctonia</taxon>
    </lineage>
</organism>
<comment type="caution">
    <text evidence="1">The sequence shown here is derived from an EMBL/GenBank/DDBJ whole genome shotgun (WGS) entry which is preliminary data.</text>
</comment>
<evidence type="ECO:0000313" key="1">
    <source>
        <dbReference type="EMBL" id="CAE7172762.1"/>
    </source>
</evidence>
<accession>A0A8H3E4H9</accession>